<organism evidence="1 2">
    <name type="scientific">Aspergillus granulosus</name>
    <dbReference type="NCBI Taxonomy" id="176169"/>
    <lineage>
        <taxon>Eukaryota</taxon>
        <taxon>Fungi</taxon>
        <taxon>Dikarya</taxon>
        <taxon>Ascomycota</taxon>
        <taxon>Pezizomycotina</taxon>
        <taxon>Eurotiomycetes</taxon>
        <taxon>Eurotiomycetidae</taxon>
        <taxon>Eurotiales</taxon>
        <taxon>Aspergillaceae</taxon>
        <taxon>Aspergillus</taxon>
        <taxon>Aspergillus subgen. Nidulantes</taxon>
    </lineage>
</organism>
<gene>
    <name evidence="1" type="ORF">BJX63DRAFT_390073</name>
</gene>
<proteinExistence type="predicted"/>
<sequence length="128" mass="14642">MRCEHFHRLVISLGYAAQDMPRLKIIDITLYERPRANLNFTSGRGAEGSIAKRSTLIFESYSGYKPDKRIAAAWGFSLDDLVVEDSGQWERTSATWEDQTPNREFSLDEKLIGRQRDFPSAEIIQSSI</sequence>
<protein>
    <submittedName>
        <fullName evidence="1">Uncharacterized protein</fullName>
    </submittedName>
</protein>
<comment type="caution">
    <text evidence="1">The sequence shown here is derived from an EMBL/GenBank/DDBJ whole genome shotgun (WGS) entry which is preliminary data.</text>
</comment>
<evidence type="ECO:0000313" key="1">
    <source>
        <dbReference type="EMBL" id="KAL2815309.1"/>
    </source>
</evidence>
<accession>A0ABR4HJF8</accession>
<dbReference type="Proteomes" id="UP001610334">
    <property type="component" value="Unassembled WGS sequence"/>
</dbReference>
<dbReference type="EMBL" id="JBFXLT010000028">
    <property type="protein sequence ID" value="KAL2815309.1"/>
    <property type="molecule type" value="Genomic_DNA"/>
</dbReference>
<reference evidence="1 2" key="1">
    <citation type="submission" date="2024-07" db="EMBL/GenBank/DDBJ databases">
        <title>Section-level genome sequencing and comparative genomics of Aspergillus sections Usti and Cavernicolus.</title>
        <authorList>
            <consortium name="Lawrence Berkeley National Laboratory"/>
            <person name="Nybo J.L."/>
            <person name="Vesth T.C."/>
            <person name="Theobald S."/>
            <person name="Frisvad J.C."/>
            <person name="Larsen T.O."/>
            <person name="Kjaerboelling I."/>
            <person name="Rothschild-Mancinelli K."/>
            <person name="Lyhne E.K."/>
            <person name="Kogle M.E."/>
            <person name="Barry K."/>
            <person name="Clum A."/>
            <person name="Na H."/>
            <person name="Ledsgaard L."/>
            <person name="Lin J."/>
            <person name="Lipzen A."/>
            <person name="Kuo A."/>
            <person name="Riley R."/>
            <person name="Mondo S."/>
            <person name="Labutti K."/>
            <person name="Haridas S."/>
            <person name="Pangalinan J."/>
            <person name="Salamov A.A."/>
            <person name="Simmons B.A."/>
            <person name="Magnuson J.K."/>
            <person name="Chen J."/>
            <person name="Drula E."/>
            <person name="Henrissat B."/>
            <person name="Wiebenga A."/>
            <person name="Lubbers R.J."/>
            <person name="Gomes A.C."/>
            <person name="Makela M.R."/>
            <person name="Stajich J."/>
            <person name="Grigoriev I.V."/>
            <person name="Mortensen U.H."/>
            <person name="De Vries R.P."/>
            <person name="Baker S.E."/>
            <person name="Andersen M.R."/>
        </authorList>
    </citation>
    <scope>NUCLEOTIDE SEQUENCE [LARGE SCALE GENOMIC DNA]</scope>
    <source>
        <strain evidence="1 2">CBS 588.65</strain>
    </source>
</reference>
<keyword evidence="2" id="KW-1185">Reference proteome</keyword>
<evidence type="ECO:0000313" key="2">
    <source>
        <dbReference type="Proteomes" id="UP001610334"/>
    </source>
</evidence>
<name>A0ABR4HJF8_9EURO</name>